<evidence type="ECO:0000259" key="2">
    <source>
        <dbReference type="Pfam" id="PF05627"/>
    </source>
</evidence>
<comment type="caution">
    <text evidence="3">The sequence shown here is derived from an EMBL/GenBank/DDBJ whole genome shotgun (WGS) entry which is preliminary data.</text>
</comment>
<evidence type="ECO:0000313" key="3">
    <source>
        <dbReference type="EMBL" id="CAA2935327.1"/>
    </source>
</evidence>
<gene>
    <name evidence="3" type="ORF">OLEA9_A017085</name>
</gene>
<dbReference type="Gramene" id="OE9A017085T1">
    <property type="protein sequence ID" value="OE9A017085C1"/>
    <property type="gene ID" value="OE9A017085"/>
</dbReference>
<dbReference type="EMBL" id="CACTIH010000025">
    <property type="protein sequence ID" value="CAA2935327.1"/>
    <property type="molecule type" value="Genomic_DNA"/>
</dbReference>
<organism evidence="3 4">
    <name type="scientific">Olea europaea subsp. europaea</name>
    <dbReference type="NCBI Taxonomy" id="158383"/>
    <lineage>
        <taxon>Eukaryota</taxon>
        <taxon>Viridiplantae</taxon>
        <taxon>Streptophyta</taxon>
        <taxon>Embryophyta</taxon>
        <taxon>Tracheophyta</taxon>
        <taxon>Spermatophyta</taxon>
        <taxon>Magnoliopsida</taxon>
        <taxon>eudicotyledons</taxon>
        <taxon>Gunneridae</taxon>
        <taxon>Pentapetalae</taxon>
        <taxon>asterids</taxon>
        <taxon>lamiids</taxon>
        <taxon>Lamiales</taxon>
        <taxon>Oleaceae</taxon>
        <taxon>Oleeae</taxon>
        <taxon>Olea</taxon>
    </lineage>
</organism>
<dbReference type="GO" id="GO:0005886">
    <property type="term" value="C:plasma membrane"/>
    <property type="evidence" value="ECO:0007669"/>
    <property type="project" value="TreeGrafter"/>
</dbReference>
<keyword evidence="4" id="KW-1185">Reference proteome</keyword>
<feature type="compositionally biased region" description="Polar residues" evidence="1">
    <location>
        <begin position="117"/>
        <end position="131"/>
    </location>
</feature>
<dbReference type="PANTHER" id="PTHR33159">
    <property type="entry name" value="RPM1-INTERACTING PROTEIN 4 (RIN4) FAMILY PROTEIN"/>
    <property type="match status" value="1"/>
</dbReference>
<protein>
    <recommendedName>
        <fullName evidence="2">RIN4 pathogenic type III effector avirulence factor Avr cleavage site domain-containing protein</fullName>
    </recommendedName>
</protein>
<dbReference type="InterPro" id="IPR040387">
    <property type="entry name" value="RIN4/NOI4"/>
</dbReference>
<feature type="domain" description="RIN4 pathogenic type III effector avirulence factor Avr cleavage site" evidence="2">
    <location>
        <begin position="158"/>
        <end position="190"/>
    </location>
</feature>
<name>A0A8S0PGR3_OLEEU</name>
<feature type="region of interest" description="Disordered" evidence="1">
    <location>
        <begin position="1"/>
        <end position="88"/>
    </location>
</feature>
<feature type="region of interest" description="Disordered" evidence="1">
    <location>
        <begin position="101"/>
        <end position="202"/>
    </location>
</feature>
<dbReference type="InterPro" id="IPR008700">
    <property type="entry name" value="TypeIII_avirulence_cleave"/>
</dbReference>
<reference evidence="3 4" key="1">
    <citation type="submission" date="2019-12" db="EMBL/GenBank/DDBJ databases">
        <authorList>
            <person name="Alioto T."/>
            <person name="Alioto T."/>
            <person name="Gomez Garrido J."/>
        </authorList>
    </citation>
    <scope>NUCLEOTIDE SEQUENCE [LARGE SCALE GENOMIC DNA]</scope>
</reference>
<sequence>MDHQSRVPKVGTWGSAENVPNTARVDSARNGKKGDKINQNDPQETLEVEAKRDINRLTSSPLHYENREQRTTSNSTHHHYGDTHTRVPQQNIGYDRSIEQSPLHPQSQARVGRKGSAVSSPSWNKKGTSEGSHGIAPSTPGRSRLRSVTRGDETPDDSPAVPKFGEWDDTDPAAAAGYSGIFTKVREERQSGGGRVPAMPTETSFSNVQSRYGNENQKGCWCFPWRKR</sequence>
<dbReference type="OrthoDB" id="850982at2759"/>
<dbReference type="Pfam" id="PF05627">
    <property type="entry name" value="AvrRpt-cleavage"/>
    <property type="match status" value="1"/>
</dbReference>
<feature type="compositionally biased region" description="Basic and acidic residues" evidence="1">
    <location>
        <begin position="26"/>
        <end position="38"/>
    </location>
</feature>
<dbReference type="AlphaFoldDB" id="A0A8S0PGR3"/>
<dbReference type="Proteomes" id="UP000594638">
    <property type="component" value="Unassembled WGS sequence"/>
</dbReference>
<evidence type="ECO:0000313" key="4">
    <source>
        <dbReference type="Proteomes" id="UP000594638"/>
    </source>
</evidence>
<dbReference type="PANTHER" id="PTHR33159:SF6">
    <property type="entry name" value="RPM1-INTERACTING PROTEIN 4"/>
    <property type="match status" value="1"/>
</dbReference>
<accession>A0A8S0PGR3</accession>
<evidence type="ECO:0000256" key="1">
    <source>
        <dbReference type="SAM" id="MobiDB-lite"/>
    </source>
</evidence>
<proteinExistence type="predicted"/>